<gene>
    <name evidence="1" type="ORF">Dform_00186</name>
</gene>
<dbReference type="AlphaFoldDB" id="A0A1P8F4Z7"/>
<accession>A0A1P8F4Z7</accession>
<organism evidence="1 2">
    <name type="scientific">Dehalogenimonas formicexedens</name>
    <dbReference type="NCBI Taxonomy" id="1839801"/>
    <lineage>
        <taxon>Bacteria</taxon>
        <taxon>Bacillati</taxon>
        <taxon>Chloroflexota</taxon>
        <taxon>Dehalococcoidia</taxon>
        <taxon>Dehalococcoidales</taxon>
        <taxon>Dehalococcoidaceae</taxon>
        <taxon>Dehalogenimonas</taxon>
    </lineage>
</organism>
<keyword evidence="2" id="KW-1185">Reference proteome</keyword>
<dbReference type="STRING" id="1839801.Dform_00186"/>
<evidence type="ECO:0000313" key="2">
    <source>
        <dbReference type="Proteomes" id="UP000185934"/>
    </source>
</evidence>
<name>A0A1P8F4Z7_9CHLR</name>
<dbReference type="Proteomes" id="UP000185934">
    <property type="component" value="Chromosome"/>
</dbReference>
<sequence length="46" mass="5348">MAPPSPPLTTFLARVIFTEMSMRKYYVYYYFTWCPQGTSGRYGVVA</sequence>
<dbReference type="KEGG" id="dfo:Dform_00186"/>
<dbReference type="EMBL" id="CP018258">
    <property type="protein sequence ID" value="APV43549.1"/>
    <property type="molecule type" value="Genomic_DNA"/>
</dbReference>
<protein>
    <submittedName>
        <fullName evidence="1">Uncharacterized protein</fullName>
    </submittedName>
</protein>
<reference evidence="2" key="1">
    <citation type="submission" date="2016-11" db="EMBL/GenBank/DDBJ databases">
        <title>Dehalogenimonas formicexedens sp. nov., a chlorinated alkane respiring bacterium isolated from contaminated groundwater.</title>
        <authorList>
            <person name="Key T.A."/>
            <person name="Bowman K.S."/>
            <person name="Lee I."/>
            <person name="Chun J."/>
            <person name="Albuquerque L."/>
            <person name="da Costa M.S."/>
            <person name="Rainey F.A."/>
            <person name="Moe W.M."/>
        </authorList>
    </citation>
    <scope>NUCLEOTIDE SEQUENCE [LARGE SCALE GENOMIC DNA]</scope>
    <source>
        <strain evidence="2">NSZ-14</strain>
    </source>
</reference>
<proteinExistence type="predicted"/>
<evidence type="ECO:0000313" key="1">
    <source>
        <dbReference type="EMBL" id="APV43549.1"/>
    </source>
</evidence>